<evidence type="ECO:0000259" key="1">
    <source>
        <dbReference type="Pfam" id="PF00583"/>
    </source>
</evidence>
<dbReference type="Pfam" id="PF00583">
    <property type="entry name" value="Acetyltransf_1"/>
    <property type="match status" value="1"/>
</dbReference>
<gene>
    <name evidence="2" type="ORF">M5D96_003106</name>
</gene>
<protein>
    <recommendedName>
        <fullName evidence="1">N-acetyltransferase domain-containing protein</fullName>
    </recommendedName>
</protein>
<dbReference type="AlphaFoldDB" id="A0A9P9Z1U5"/>
<comment type="caution">
    <text evidence="2">The sequence shown here is derived from an EMBL/GenBank/DDBJ whole genome shotgun (WGS) entry which is preliminary data.</text>
</comment>
<accession>A0A9P9Z1U5</accession>
<evidence type="ECO:0000313" key="3">
    <source>
        <dbReference type="Proteomes" id="UP001059596"/>
    </source>
</evidence>
<dbReference type="Gene3D" id="3.40.630.30">
    <property type="match status" value="2"/>
</dbReference>
<dbReference type="EMBL" id="JAMKOV010000001">
    <property type="protein sequence ID" value="KAI8046888.1"/>
    <property type="molecule type" value="Genomic_DNA"/>
</dbReference>
<dbReference type="Proteomes" id="UP001059596">
    <property type="component" value="Chromosome 3R"/>
</dbReference>
<proteinExistence type="predicted"/>
<evidence type="ECO:0000313" key="2">
    <source>
        <dbReference type="EMBL" id="KAI8046888.1"/>
    </source>
</evidence>
<dbReference type="SUPFAM" id="SSF55729">
    <property type="entry name" value="Acyl-CoA N-acyltransferases (Nat)"/>
    <property type="match status" value="1"/>
</dbReference>
<dbReference type="InterPro" id="IPR016181">
    <property type="entry name" value="Acyl_CoA_acyltransferase"/>
</dbReference>
<reference evidence="2" key="1">
    <citation type="journal article" date="2023" name="Genome Biol. Evol.">
        <title>Long-read-based Genome Assembly of Drosophila gunungcola Reveals Fewer Chemosensory Genes in Flower-breeding Species.</title>
        <authorList>
            <person name="Negi A."/>
            <person name="Liao B.Y."/>
            <person name="Yeh S.D."/>
        </authorList>
    </citation>
    <scope>NUCLEOTIDE SEQUENCE</scope>
    <source>
        <strain evidence="2">Sukarami</strain>
    </source>
</reference>
<name>A0A9P9Z1U5_9MUSC</name>
<keyword evidence="3" id="KW-1185">Reference proteome</keyword>
<dbReference type="GO" id="GO:0016747">
    <property type="term" value="F:acyltransferase activity, transferring groups other than amino-acyl groups"/>
    <property type="evidence" value="ECO:0007669"/>
    <property type="project" value="InterPro"/>
</dbReference>
<dbReference type="CDD" id="cd04301">
    <property type="entry name" value="NAT_SF"/>
    <property type="match status" value="1"/>
</dbReference>
<feature type="domain" description="N-acetyltransferase" evidence="1">
    <location>
        <begin position="77"/>
        <end position="140"/>
    </location>
</feature>
<organism evidence="2 3">
    <name type="scientific">Drosophila gunungcola</name>
    <name type="common">fruit fly</name>
    <dbReference type="NCBI Taxonomy" id="103775"/>
    <lineage>
        <taxon>Eukaryota</taxon>
        <taxon>Metazoa</taxon>
        <taxon>Ecdysozoa</taxon>
        <taxon>Arthropoda</taxon>
        <taxon>Hexapoda</taxon>
        <taxon>Insecta</taxon>
        <taxon>Pterygota</taxon>
        <taxon>Neoptera</taxon>
        <taxon>Endopterygota</taxon>
        <taxon>Diptera</taxon>
        <taxon>Brachycera</taxon>
        <taxon>Muscomorpha</taxon>
        <taxon>Ephydroidea</taxon>
        <taxon>Drosophilidae</taxon>
        <taxon>Drosophila</taxon>
        <taxon>Sophophora</taxon>
    </lineage>
</organism>
<feature type="non-terminal residue" evidence="2">
    <location>
        <position position="185"/>
    </location>
</feature>
<sequence length="185" mass="21019">MNDCSSILDDEFQILRVTSNLYNEVEELLVNVSVNQEFGCLINNIKESPIAIDELRKLIRHILSLGISFAIRHVESGRIVAGIANIIFMWDAVDSSFDINEHCQLDSTFEMEYMGTSPEFRGRGLATILCKHSFRLAKEMSQGTLQPELFAQLPEEMQIERPQAVVAITTSYTSRNMARKLEMQT</sequence>
<dbReference type="InterPro" id="IPR000182">
    <property type="entry name" value="GNAT_dom"/>
</dbReference>